<feature type="region of interest" description="Disordered" evidence="1">
    <location>
        <begin position="11"/>
        <end position="68"/>
    </location>
</feature>
<evidence type="ECO:0000313" key="2">
    <source>
        <dbReference type="EMBL" id="KAE9386189.1"/>
    </source>
</evidence>
<feature type="compositionally biased region" description="Polar residues" evidence="1">
    <location>
        <begin position="19"/>
        <end position="32"/>
    </location>
</feature>
<protein>
    <submittedName>
        <fullName evidence="2">Uncharacterized protein</fullName>
    </submittedName>
</protein>
<dbReference type="EMBL" id="ML769904">
    <property type="protein sequence ID" value="KAE9386189.1"/>
    <property type="molecule type" value="Genomic_DNA"/>
</dbReference>
<proteinExistence type="predicted"/>
<sequence>MAKRIVCELFRHSKDKSHGTTPAQSQVSTPTPDASPLLEVQPDDTSIAAENKLESTSGPKSPKHQGVGSTIVDTLDTVLKVLKEASAPLPPLQAAVGGVCECISLYKNVSGNTEQLRGLANDLISRTTFLQPYLDPKSFDASNQAIQDLISDLNYINQEVKEQENNGLFRRIFQSEEIAEIIQEFSERIQRAYEQCKMKILFALEMGTNSEYS</sequence>
<dbReference type="AlphaFoldDB" id="A0A6A4GKE6"/>
<evidence type="ECO:0000256" key="1">
    <source>
        <dbReference type="SAM" id="MobiDB-lite"/>
    </source>
</evidence>
<dbReference type="InterPro" id="IPR036537">
    <property type="entry name" value="Adaptor_Cbl_N_dom_sf"/>
</dbReference>
<name>A0A6A4GKE6_9AGAR</name>
<reference evidence="2" key="1">
    <citation type="journal article" date="2019" name="Environ. Microbiol.">
        <title>Fungal ecological strategies reflected in gene transcription - a case study of two litter decomposers.</title>
        <authorList>
            <person name="Barbi F."/>
            <person name="Kohler A."/>
            <person name="Barry K."/>
            <person name="Baskaran P."/>
            <person name="Daum C."/>
            <person name="Fauchery L."/>
            <person name="Ihrmark K."/>
            <person name="Kuo A."/>
            <person name="LaButti K."/>
            <person name="Lipzen A."/>
            <person name="Morin E."/>
            <person name="Grigoriev I.V."/>
            <person name="Henrissat B."/>
            <person name="Lindahl B."/>
            <person name="Martin F."/>
        </authorList>
    </citation>
    <scope>NUCLEOTIDE SEQUENCE</scope>
    <source>
        <strain evidence="2">JB14</strain>
    </source>
</reference>
<organism evidence="2 3">
    <name type="scientific">Gymnopus androsaceus JB14</name>
    <dbReference type="NCBI Taxonomy" id="1447944"/>
    <lineage>
        <taxon>Eukaryota</taxon>
        <taxon>Fungi</taxon>
        <taxon>Dikarya</taxon>
        <taxon>Basidiomycota</taxon>
        <taxon>Agaricomycotina</taxon>
        <taxon>Agaricomycetes</taxon>
        <taxon>Agaricomycetidae</taxon>
        <taxon>Agaricales</taxon>
        <taxon>Marasmiineae</taxon>
        <taxon>Omphalotaceae</taxon>
        <taxon>Gymnopus</taxon>
    </lineage>
</organism>
<dbReference type="InterPro" id="IPR059179">
    <property type="entry name" value="MLKL-like_MCAfunc"/>
</dbReference>
<keyword evidence="3" id="KW-1185">Reference proteome</keyword>
<dbReference type="Proteomes" id="UP000799118">
    <property type="component" value="Unassembled WGS sequence"/>
</dbReference>
<dbReference type="Gene3D" id="1.20.930.20">
    <property type="entry name" value="Adaptor protein Cbl, N-terminal domain"/>
    <property type="match status" value="1"/>
</dbReference>
<accession>A0A6A4GKE6</accession>
<gene>
    <name evidence="2" type="ORF">BT96DRAFT_1006341</name>
</gene>
<dbReference type="CDD" id="cd21037">
    <property type="entry name" value="MLKL_NTD"/>
    <property type="match status" value="1"/>
</dbReference>
<evidence type="ECO:0000313" key="3">
    <source>
        <dbReference type="Proteomes" id="UP000799118"/>
    </source>
</evidence>
<dbReference type="OrthoDB" id="3104455at2759"/>
<dbReference type="GO" id="GO:0007166">
    <property type="term" value="P:cell surface receptor signaling pathway"/>
    <property type="evidence" value="ECO:0007669"/>
    <property type="project" value="InterPro"/>
</dbReference>